<feature type="non-terminal residue" evidence="1">
    <location>
        <position position="1"/>
    </location>
</feature>
<evidence type="ECO:0000313" key="1">
    <source>
        <dbReference type="EMBL" id="MBG2880008.1"/>
    </source>
</evidence>
<dbReference type="EMBL" id="JADSJP010000018">
    <property type="protein sequence ID" value="MBG2880008.1"/>
    <property type="molecule type" value="Genomic_DNA"/>
</dbReference>
<comment type="caution">
    <text evidence="1">The sequence shown here is derived from an EMBL/GenBank/DDBJ whole genome shotgun (WGS) entry which is preliminary data.</text>
</comment>
<reference evidence="1 2" key="1">
    <citation type="submission" date="2020-11" db="EMBL/GenBank/DDBJ databases">
        <title>Enhanced detection system for hospital associated transmission using whole genome sequencing surveillance.</title>
        <authorList>
            <person name="Harrison L.H."/>
            <person name="Van Tyne D."/>
            <person name="Marsh J.W."/>
            <person name="Griffith M.P."/>
            <person name="Snyder D.J."/>
            <person name="Cooper V.S."/>
            <person name="Mustapha M."/>
        </authorList>
    </citation>
    <scope>NUCLEOTIDE SEQUENCE [LARGE SCALE GENOMIC DNA]</scope>
    <source>
        <strain evidence="1 2">PR00075</strain>
    </source>
</reference>
<protein>
    <submittedName>
        <fullName evidence="1">Uncharacterized protein</fullName>
    </submittedName>
</protein>
<accession>A0ABS0IVM6</accession>
<proteinExistence type="predicted"/>
<dbReference type="Proteomes" id="UP000614721">
    <property type="component" value="Unassembled WGS sequence"/>
</dbReference>
<evidence type="ECO:0000313" key="2">
    <source>
        <dbReference type="Proteomes" id="UP000614721"/>
    </source>
</evidence>
<dbReference type="RefSeq" id="WP_196578047.1">
    <property type="nucleotide sequence ID" value="NZ_JADSJP010000018.1"/>
</dbReference>
<organism evidence="1 2">
    <name type="scientific">Proteus alimentorum</name>
    <dbReference type="NCBI Taxonomy" id="1973495"/>
    <lineage>
        <taxon>Bacteria</taxon>
        <taxon>Pseudomonadati</taxon>
        <taxon>Pseudomonadota</taxon>
        <taxon>Gammaproteobacteria</taxon>
        <taxon>Enterobacterales</taxon>
        <taxon>Morganellaceae</taxon>
        <taxon>Proteus</taxon>
    </lineage>
</organism>
<name>A0ABS0IVM6_9GAMM</name>
<keyword evidence="2" id="KW-1185">Reference proteome</keyword>
<gene>
    <name evidence="1" type="ORF">I4902_12070</name>
</gene>
<sequence>KIENKLSTIMMIALDKKRDSEYSFDSLKQEWKEKYISDNYNIIKRNMIVDTDIPEHTDISNDFEMETIIGISKKAPKKDLSDKYINVDNFDIGNYKPILEIKAGNVNEIDKDDNSDIDSYKPILESKIDSVSETDEDDSLDLQWDCEDFNINHIHDEKLELDILMEEMNNFTSELKSNKTFNKIINKLDSIILDIDENSTEEETLLNLDKKVKFSKDNYQLNFDKEENTNEISEENKNNKKKL</sequence>